<dbReference type="Gene3D" id="3.30.40.10">
    <property type="entry name" value="Zinc/RING finger domain, C3HC4 (zinc finger)"/>
    <property type="match status" value="1"/>
</dbReference>
<dbReference type="Proteomes" id="UP000780801">
    <property type="component" value="Unassembled WGS sequence"/>
</dbReference>
<name>A0A9P6KF77_9FUNG</name>
<reference evidence="7" key="1">
    <citation type="journal article" date="2020" name="Fungal Divers.">
        <title>Resolving the Mortierellaceae phylogeny through synthesis of multi-gene phylogenetics and phylogenomics.</title>
        <authorList>
            <person name="Vandepol N."/>
            <person name="Liber J."/>
            <person name="Desiro A."/>
            <person name="Na H."/>
            <person name="Kennedy M."/>
            <person name="Barry K."/>
            <person name="Grigoriev I.V."/>
            <person name="Miller A.N."/>
            <person name="O'Donnell K."/>
            <person name="Stajich J.E."/>
            <person name="Bonito G."/>
        </authorList>
    </citation>
    <scope>NUCLEOTIDE SEQUENCE</scope>
    <source>
        <strain evidence="7">KOD1015</strain>
    </source>
</reference>
<organism evidence="7 8">
    <name type="scientific">Lunasporangiospora selenospora</name>
    <dbReference type="NCBI Taxonomy" id="979761"/>
    <lineage>
        <taxon>Eukaryota</taxon>
        <taxon>Fungi</taxon>
        <taxon>Fungi incertae sedis</taxon>
        <taxon>Mucoromycota</taxon>
        <taxon>Mortierellomycotina</taxon>
        <taxon>Mortierellomycetes</taxon>
        <taxon>Mortierellales</taxon>
        <taxon>Mortierellaceae</taxon>
        <taxon>Lunasporangiospora</taxon>
    </lineage>
</organism>
<dbReference type="OrthoDB" id="264354at2759"/>
<feature type="region of interest" description="Disordered" evidence="4">
    <location>
        <begin position="169"/>
        <end position="272"/>
    </location>
</feature>
<feature type="transmembrane region" description="Helical" evidence="5">
    <location>
        <begin position="350"/>
        <end position="375"/>
    </location>
</feature>
<feature type="compositionally biased region" description="Basic and acidic residues" evidence="4">
    <location>
        <begin position="20"/>
        <end position="35"/>
    </location>
</feature>
<feature type="compositionally biased region" description="Basic and acidic residues" evidence="4">
    <location>
        <begin position="142"/>
        <end position="157"/>
    </location>
</feature>
<keyword evidence="3" id="KW-0862">Zinc</keyword>
<dbReference type="InterPro" id="IPR013083">
    <property type="entry name" value="Znf_RING/FYVE/PHD"/>
</dbReference>
<feature type="compositionally biased region" description="Pro residues" evidence="4">
    <location>
        <begin position="258"/>
        <end position="268"/>
    </location>
</feature>
<evidence type="ECO:0000259" key="6">
    <source>
        <dbReference type="PROSITE" id="PS51292"/>
    </source>
</evidence>
<keyword evidence="1" id="KW-0479">Metal-binding</keyword>
<dbReference type="GO" id="GO:0008270">
    <property type="term" value="F:zinc ion binding"/>
    <property type="evidence" value="ECO:0007669"/>
    <property type="project" value="UniProtKB-KW"/>
</dbReference>
<evidence type="ECO:0000256" key="4">
    <source>
        <dbReference type="SAM" id="MobiDB-lite"/>
    </source>
</evidence>
<feature type="domain" description="RING-CH-type" evidence="6">
    <location>
        <begin position="269"/>
        <end position="309"/>
    </location>
</feature>
<keyword evidence="8" id="KW-1185">Reference proteome</keyword>
<dbReference type="InterPro" id="IPR011016">
    <property type="entry name" value="Znf_RING-CH"/>
</dbReference>
<dbReference type="Pfam" id="PF12906">
    <property type="entry name" value="RINGv"/>
    <property type="match status" value="1"/>
</dbReference>
<evidence type="ECO:0000313" key="8">
    <source>
        <dbReference type="Proteomes" id="UP000780801"/>
    </source>
</evidence>
<protein>
    <recommendedName>
        <fullName evidence="6">RING-CH-type domain-containing protein</fullName>
    </recommendedName>
</protein>
<dbReference type="PANTHER" id="PTHR46347">
    <property type="entry name" value="RING/FYVE/PHD ZINC FINGER SUPERFAMILY PROTEIN"/>
    <property type="match status" value="1"/>
</dbReference>
<keyword evidence="2" id="KW-0863">Zinc-finger</keyword>
<dbReference type="EMBL" id="JAABOA010000725">
    <property type="protein sequence ID" value="KAF9583359.1"/>
    <property type="molecule type" value="Genomic_DNA"/>
</dbReference>
<feature type="compositionally biased region" description="Low complexity" evidence="4">
    <location>
        <begin position="69"/>
        <end position="90"/>
    </location>
</feature>
<dbReference type="PANTHER" id="PTHR46347:SF1">
    <property type="entry name" value="RING_FYVE_PHD ZINC FINGER SUPERFAMILY PROTEIN"/>
    <property type="match status" value="1"/>
</dbReference>
<dbReference type="CDD" id="cd16495">
    <property type="entry name" value="RING_CH-C4HC3_MARCH"/>
    <property type="match status" value="1"/>
</dbReference>
<gene>
    <name evidence="7" type="ORF">BGW38_009679</name>
</gene>
<evidence type="ECO:0000256" key="3">
    <source>
        <dbReference type="ARBA" id="ARBA00022833"/>
    </source>
</evidence>
<keyword evidence="5" id="KW-0812">Transmembrane</keyword>
<feature type="compositionally biased region" description="Low complexity" evidence="4">
    <location>
        <begin position="169"/>
        <end position="189"/>
    </location>
</feature>
<feature type="region of interest" description="Disordered" evidence="4">
    <location>
        <begin position="1"/>
        <end position="157"/>
    </location>
</feature>
<evidence type="ECO:0000256" key="5">
    <source>
        <dbReference type="SAM" id="Phobius"/>
    </source>
</evidence>
<proteinExistence type="predicted"/>
<keyword evidence="5" id="KW-0472">Membrane</keyword>
<evidence type="ECO:0000256" key="2">
    <source>
        <dbReference type="ARBA" id="ARBA00022771"/>
    </source>
</evidence>
<feature type="compositionally biased region" description="Polar residues" evidence="4">
    <location>
        <begin position="221"/>
        <end position="250"/>
    </location>
</feature>
<comment type="caution">
    <text evidence="7">The sequence shown here is derived from an EMBL/GenBank/DDBJ whole genome shotgun (WGS) entry which is preliminary data.</text>
</comment>
<dbReference type="SUPFAM" id="SSF57850">
    <property type="entry name" value="RING/U-box"/>
    <property type="match status" value="1"/>
</dbReference>
<accession>A0A9P6KF77</accession>
<sequence length="441" mass="47928">MSDSHPQEALARHRASNKSQAEHSDLDTDYERLMEDEWTGDEPQSPPQAMRDASAVVPELHTDFLSRQGEFSGGSSSSMGSPSSSESEFSLLNPSASSTDQSRKNSLSGSLGFHHIQLTPTQTMDPSIETSSLDQSGASSSERLDSASKQRLEPRSEIKVAAEAVVEAVKPVATPRAEPAAGPGSPPARYRTTVEDTASNSDDERNHESTGLRQRVHARPSTLTRDSSSTTMPGAYSTESTSGSTSPHQEQPTAHTPVAPPPPPPHDQPVPVEERQCRICLGGADEEDTLGRLISPCLCKGSMKYVHVEWDDFDDKDLARMRKELLIFKTPDSLRAVFHIDKTHMVFGSFFVSVIGFLQLLISTVWIGGGGGGIFRIGSFGIGGGGRRRGERQREGGVGGALLVVVLIFGMFKSIYMTYQFVHRMSRKALEKAEMMVLEVQ</sequence>
<keyword evidence="5" id="KW-1133">Transmembrane helix</keyword>
<dbReference type="AlphaFoldDB" id="A0A9P6KF77"/>
<feature type="compositionally biased region" description="Polar residues" evidence="4">
    <location>
        <begin position="92"/>
        <end position="109"/>
    </location>
</feature>
<evidence type="ECO:0000313" key="7">
    <source>
        <dbReference type="EMBL" id="KAF9583359.1"/>
    </source>
</evidence>
<dbReference type="SMART" id="SM00744">
    <property type="entry name" value="RINGv"/>
    <property type="match status" value="1"/>
</dbReference>
<feature type="compositionally biased region" description="Polar residues" evidence="4">
    <location>
        <begin position="118"/>
        <end position="141"/>
    </location>
</feature>
<dbReference type="PROSITE" id="PS51292">
    <property type="entry name" value="ZF_RING_CH"/>
    <property type="match status" value="1"/>
</dbReference>
<feature type="transmembrane region" description="Helical" evidence="5">
    <location>
        <begin position="396"/>
        <end position="416"/>
    </location>
</feature>
<evidence type="ECO:0000256" key="1">
    <source>
        <dbReference type="ARBA" id="ARBA00022723"/>
    </source>
</evidence>